<keyword evidence="6 11" id="KW-0812">Transmembrane</keyword>
<dbReference type="Pfam" id="PF07963">
    <property type="entry name" value="N_methyl"/>
    <property type="match status" value="1"/>
</dbReference>
<accession>A0ABV4HUA8</accession>
<evidence type="ECO:0000256" key="3">
    <source>
        <dbReference type="ARBA" id="ARBA00022475"/>
    </source>
</evidence>
<keyword evidence="3" id="KW-1003">Cell membrane</keyword>
<keyword evidence="7 11" id="KW-1133">Transmembrane helix</keyword>
<comment type="caution">
    <text evidence="13">The sequence shown here is derived from an EMBL/GenBank/DDBJ whole genome shotgun (WGS) entry which is preliminary data.</text>
</comment>
<dbReference type="RefSeq" id="WP_370562337.1">
    <property type="nucleotide sequence ID" value="NZ_JBFWIB010000001.1"/>
</dbReference>
<organism evidence="13 14">
    <name type="scientific">Luteimonas salinilitoris</name>
    <dbReference type="NCBI Taxonomy" id="3237697"/>
    <lineage>
        <taxon>Bacteria</taxon>
        <taxon>Pseudomonadati</taxon>
        <taxon>Pseudomonadota</taxon>
        <taxon>Gammaproteobacteria</taxon>
        <taxon>Lysobacterales</taxon>
        <taxon>Lysobacteraceae</taxon>
        <taxon>Luteimonas</taxon>
    </lineage>
</organism>
<comment type="subcellular location">
    <subcellularLocation>
        <location evidence="1">Cell inner membrane</location>
        <topology evidence="1">Single-pass membrane protein</topology>
    </subcellularLocation>
</comment>
<evidence type="ECO:0000256" key="11">
    <source>
        <dbReference type="SAM" id="Phobius"/>
    </source>
</evidence>
<dbReference type="Pfam" id="PF12019">
    <property type="entry name" value="GspH"/>
    <property type="match status" value="1"/>
</dbReference>
<dbReference type="PROSITE" id="PS00409">
    <property type="entry name" value="PROKAR_NTER_METHYL"/>
    <property type="match status" value="1"/>
</dbReference>
<evidence type="ECO:0000256" key="8">
    <source>
        <dbReference type="ARBA" id="ARBA00023136"/>
    </source>
</evidence>
<evidence type="ECO:0000256" key="5">
    <source>
        <dbReference type="ARBA" id="ARBA00022519"/>
    </source>
</evidence>
<evidence type="ECO:0000313" key="13">
    <source>
        <dbReference type="EMBL" id="MEZ0474935.1"/>
    </source>
</evidence>
<keyword evidence="5" id="KW-0997">Cell inner membrane</keyword>
<proteinExistence type="inferred from homology"/>
<evidence type="ECO:0000256" key="10">
    <source>
        <dbReference type="ARBA" id="ARBA00030775"/>
    </source>
</evidence>
<evidence type="ECO:0000256" key="7">
    <source>
        <dbReference type="ARBA" id="ARBA00022989"/>
    </source>
</evidence>
<evidence type="ECO:0000256" key="4">
    <source>
        <dbReference type="ARBA" id="ARBA00022481"/>
    </source>
</evidence>
<dbReference type="InterPro" id="IPR045584">
    <property type="entry name" value="Pilin-like"/>
</dbReference>
<name>A0ABV4HUA8_9GAMM</name>
<comment type="similarity">
    <text evidence="9">Belongs to the GSP H family.</text>
</comment>
<dbReference type="EMBL" id="JBFWIC010000011">
    <property type="protein sequence ID" value="MEZ0474935.1"/>
    <property type="molecule type" value="Genomic_DNA"/>
</dbReference>
<sequence length="176" mass="19179">MRNRGFTLVELMVTIAIVAILLAIGLPSFQGTMRSNRVATATNELVGALSLARSEALRSPGGALVCTTSDGSDCDGTSWDDGWMVWLDWNGDEKIDDPKDRLLRYVEGNDKLQIVAESDGGVTYENMILFDSRGRTKDHSVDLTVQPVDCPTGHDLVRTIEITATGQVRMEKSACT</sequence>
<evidence type="ECO:0000256" key="9">
    <source>
        <dbReference type="ARBA" id="ARBA00025772"/>
    </source>
</evidence>
<keyword evidence="8 11" id="KW-0472">Membrane</keyword>
<keyword evidence="4" id="KW-0488">Methylation</keyword>
<keyword evidence="14" id="KW-1185">Reference proteome</keyword>
<evidence type="ECO:0000313" key="14">
    <source>
        <dbReference type="Proteomes" id="UP001566331"/>
    </source>
</evidence>
<evidence type="ECO:0000256" key="6">
    <source>
        <dbReference type="ARBA" id="ARBA00022692"/>
    </source>
</evidence>
<dbReference type="SUPFAM" id="SSF54523">
    <property type="entry name" value="Pili subunits"/>
    <property type="match status" value="1"/>
</dbReference>
<protein>
    <recommendedName>
        <fullName evidence="2">Type II secretion system protein H</fullName>
    </recommendedName>
    <alternativeName>
        <fullName evidence="10">General secretion pathway protein H</fullName>
    </alternativeName>
</protein>
<dbReference type="NCBIfam" id="TIGR02532">
    <property type="entry name" value="IV_pilin_GFxxxE"/>
    <property type="match status" value="1"/>
</dbReference>
<gene>
    <name evidence="13" type="ORF">AB6713_09965</name>
</gene>
<feature type="transmembrane region" description="Helical" evidence="11">
    <location>
        <begin position="6"/>
        <end position="27"/>
    </location>
</feature>
<reference evidence="13 14" key="1">
    <citation type="submission" date="2024-07" db="EMBL/GenBank/DDBJ databases">
        <title>Luteimonas salilacus sp. nov., isolated from the shore soil of Salt Lake in Tibet of China.</title>
        <authorList>
            <person name="Zhang X."/>
            <person name="Li A."/>
        </authorList>
    </citation>
    <scope>NUCLEOTIDE SEQUENCE [LARGE SCALE GENOMIC DNA]</scope>
    <source>
        <strain evidence="13 14">B3-2-R+30</strain>
    </source>
</reference>
<dbReference type="Gene3D" id="3.55.40.10">
    <property type="entry name" value="minor pseudopilin epsh domain"/>
    <property type="match status" value="1"/>
</dbReference>
<evidence type="ECO:0000256" key="2">
    <source>
        <dbReference type="ARBA" id="ARBA00021549"/>
    </source>
</evidence>
<dbReference type="InterPro" id="IPR012902">
    <property type="entry name" value="N_methyl_site"/>
</dbReference>
<evidence type="ECO:0000256" key="1">
    <source>
        <dbReference type="ARBA" id="ARBA00004377"/>
    </source>
</evidence>
<feature type="domain" description="General secretion pathway GspH" evidence="12">
    <location>
        <begin position="41"/>
        <end position="166"/>
    </location>
</feature>
<evidence type="ECO:0000259" key="12">
    <source>
        <dbReference type="Pfam" id="PF12019"/>
    </source>
</evidence>
<dbReference type="InterPro" id="IPR022346">
    <property type="entry name" value="T2SS_GspH"/>
</dbReference>
<dbReference type="Proteomes" id="UP001566331">
    <property type="component" value="Unassembled WGS sequence"/>
</dbReference>